<dbReference type="RefSeq" id="XP_011772083.1">
    <property type="nucleotide sequence ID" value="XM_011773781.1"/>
</dbReference>
<feature type="transmembrane region" description="Helical" evidence="7">
    <location>
        <begin position="389"/>
        <end position="411"/>
    </location>
</feature>
<dbReference type="Pfam" id="PF01544">
    <property type="entry name" value="CorA"/>
    <property type="match status" value="1"/>
</dbReference>
<dbReference type="GO" id="GO:0016020">
    <property type="term" value="C:membrane"/>
    <property type="evidence" value="ECO:0007669"/>
    <property type="project" value="UniProtKB-SubCell"/>
</dbReference>
<comment type="similarity">
    <text evidence="2">Belongs to the CorA metal ion transporter (MIT) (TC 1.A.35) family.</text>
</comment>
<keyword evidence="6" id="KW-0175">Coiled coil</keyword>
<evidence type="ECO:0000256" key="6">
    <source>
        <dbReference type="SAM" id="Coils"/>
    </source>
</evidence>
<organism evidence="8 9">
    <name type="scientific">Trypanosoma brucei gambiense (strain MHOM/CI/86/DAL972)</name>
    <dbReference type="NCBI Taxonomy" id="679716"/>
    <lineage>
        <taxon>Eukaryota</taxon>
        <taxon>Discoba</taxon>
        <taxon>Euglenozoa</taxon>
        <taxon>Kinetoplastea</taxon>
        <taxon>Metakinetoplastina</taxon>
        <taxon>Trypanosomatida</taxon>
        <taxon>Trypanosomatidae</taxon>
        <taxon>Trypanosoma</taxon>
    </lineage>
</organism>
<dbReference type="GeneID" id="23858896"/>
<evidence type="ECO:0000256" key="2">
    <source>
        <dbReference type="ARBA" id="ARBA00009765"/>
    </source>
</evidence>
<dbReference type="InterPro" id="IPR002523">
    <property type="entry name" value="MgTranspt_CorA/ZnTranspt_ZntB"/>
</dbReference>
<reference evidence="9" key="1">
    <citation type="journal article" date="2010" name="PLoS Negl. Trop. Dis.">
        <title>The genome sequence of Trypanosoma brucei gambiense, causative agent of chronic human african trypanosomiasis.</title>
        <authorList>
            <person name="Jackson A.P."/>
            <person name="Sanders M."/>
            <person name="Berry A."/>
            <person name="McQuillan J."/>
            <person name="Aslett M.A."/>
            <person name="Quail M.A."/>
            <person name="Chukualim B."/>
            <person name="Capewell P."/>
            <person name="MacLeod A."/>
            <person name="Melville S.E."/>
            <person name="Gibson W."/>
            <person name="Barry J.D."/>
            <person name="Berriman M."/>
            <person name="Hertz-Fowler C."/>
        </authorList>
    </citation>
    <scope>NUCLEOTIDE SEQUENCE [LARGE SCALE GENOMIC DNA]</scope>
    <source>
        <strain evidence="9">MHOM/CI/86/DAL972</strain>
    </source>
</reference>
<dbReference type="InterPro" id="IPR044089">
    <property type="entry name" value="Alr1-like"/>
</dbReference>
<name>C9ZK26_TRYB9</name>
<proteinExistence type="inferred from homology"/>
<dbReference type="PANTHER" id="PTHR21535">
    <property type="entry name" value="MAGNESIUM AND COBALT TRANSPORT PROTEIN/MITOCHONDRIAL IMPORT INNER MEMBRANE TRANSLOCASE SUBUNIT TIM8"/>
    <property type="match status" value="1"/>
</dbReference>
<dbReference type="CDD" id="cd12829">
    <property type="entry name" value="Alr1p-like"/>
    <property type="match status" value="1"/>
</dbReference>
<dbReference type="KEGG" id="tbg:TbgDal_III1290"/>
<sequence>MPCATKGEASPPVTTPVGRDGCLCVVTWQTAGRMSLQTCALESAADALVFLRNNLPGIALCGLWVDMQKCSEEEHRQVLQLLYPNMQPSHVEAVLANDMYDVVELQPTEGEYVVGCLSCSPSHGGPFPAATAMSRAEFGCEEGVLCSFVCSERVLLTLHTAPFAGLAELFRHVLKCNGSEAERHSRECEGSVVGIVKDPSSHRSSFVPVAMGTDALCTLVCFTCEASFPAPASLLSEVGDINEMVFLISPGEQDQTDLLRRVALLRRRISSFRTALFLKEKLIHQLISPAMRLTFVSKSHPSAVAYKEILARVQKVSEKLDDARDMLNHANLNFITGVSMRMSQASAGLDFKMNILNSVAAVSLPINLVVSLFGMNLKVPFMTGEGSTLIPFWTICAVFVVWAGICLTPLFRRAQRGLKNDPIAPYE</sequence>
<dbReference type="SUPFAM" id="SSF144083">
    <property type="entry name" value="Magnesium transport protein CorA, transmembrane region"/>
    <property type="match status" value="1"/>
</dbReference>
<dbReference type="VEuPathDB" id="TriTrypDB:Tbg972.3.1290"/>
<protein>
    <recommendedName>
        <fullName evidence="10">MGT2 magnesium transporter</fullName>
    </recommendedName>
</protein>
<evidence type="ECO:0000313" key="8">
    <source>
        <dbReference type="EMBL" id="CBH09790.1"/>
    </source>
</evidence>
<dbReference type="InterPro" id="IPR045861">
    <property type="entry name" value="CorA_cytoplasmic_dom"/>
</dbReference>
<dbReference type="InterPro" id="IPR045863">
    <property type="entry name" value="CorA_TM1_TM2"/>
</dbReference>
<keyword evidence="3 7" id="KW-0812">Transmembrane</keyword>
<evidence type="ECO:0000256" key="7">
    <source>
        <dbReference type="SAM" id="Phobius"/>
    </source>
</evidence>
<dbReference type="OrthoDB" id="29879at2759"/>
<dbReference type="PANTHER" id="PTHR21535:SF95">
    <property type="entry name" value="MGT2 MAGNESIUM TRANSPORTER"/>
    <property type="match status" value="1"/>
</dbReference>
<comment type="subcellular location">
    <subcellularLocation>
        <location evidence="1">Membrane</location>
        <topology evidence="1">Multi-pass membrane protein</topology>
    </subcellularLocation>
</comment>
<evidence type="ECO:0008006" key="10">
    <source>
        <dbReference type="Google" id="ProtNLM"/>
    </source>
</evidence>
<keyword evidence="4 7" id="KW-1133">Transmembrane helix</keyword>
<accession>C9ZK26</accession>
<gene>
    <name evidence="8" type="ORF">TbgDal_III1290</name>
</gene>
<evidence type="ECO:0000313" key="9">
    <source>
        <dbReference type="Proteomes" id="UP000002316"/>
    </source>
</evidence>
<evidence type="ECO:0000256" key="5">
    <source>
        <dbReference type="ARBA" id="ARBA00023136"/>
    </source>
</evidence>
<feature type="coiled-coil region" evidence="6">
    <location>
        <begin position="306"/>
        <end position="333"/>
    </location>
</feature>
<feature type="transmembrane region" description="Helical" evidence="7">
    <location>
        <begin position="355"/>
        <end position="377"/>
    </location>
</feature>
<dbReference type="Proteomes" id="UP000002316">
    <property type="component" value="Chromosome 3"/>
</dbReference>
<evidence type="ECO:0000256" key="4">
    <source>
        <dbReference type="ARBA" id="ARBA00022989"/>
    </source>
</evidence>
<keyword evidence="5 7" id="KW-0472">Membrane</keyword>
<evidence type="ECO:0000256" key="3">
    <source>
        <dbReference type="ARBA" id="ARBA00022692"/>
    </source>
</evidence>
<dbReference type="SUPFAM" id="SSF143865">
    <property type="entry name" value="CorA soluble domain-like"/>
    <property type="match status" value="1"/>
</dbReference>
<dbReference type="GO" id="GO:0015095">
    <property type="term" value="F:magnesium ion transmembrane transporter activity"/>
    <property type="evidence" value="ECO:0007669"/>
    <property type="project" value="InterPro"/>
</dbReference>
<dbReference type="Gene3D" id="1.20.58.340">
    <property type="entry name" value="Magnesium transport protein CorA, transmembrane region"/>
    <property type="match status" value="2"/>
</dbReference>
<evidence type="ECO:0000256" key="1">
    <source>
        <dbReference type="ARBA" id="ARBA00004141"/>
    </source>
</evidence>
<dbReference type="AlphaFoldDB" id="C9ZK26"/>
<dbReference type="EMBL" id="FN554966">
    <property type="protein sequence ID" value="CBH09790.1"/>
    <property type="molecule type" value="Genomic_DNA"/>
</dbReference>